<evidence type="ECO:0000256" key="1">
    <source>
        <dbReference type="ARBA" id="ARBA00001946"/>
    </source>
</evidence>
<feature type="binding site" evidence="10">
    <location>
        <position position="271"/>
    </location>
    <ligand>
        <name>acetyl-CoA</name>
        <dbReference type="ChEBI" id="CHEBI:57288"/>
    </ligand>
</feature>
<evidence type="ECO:0000313" key="19">
    <source>
        <dbReference type="Proteomes" id="UP000285710"/>
    </source>
</evidence>
<dbReference type="GO" id="GO:0009436">
    <property type="term" value="P:glyoxylate catabolic process"/>
    <property type="evidence" value="ECO:0007669"/>
    <property type="project" value="TreeGrafter"/>
</dbReference>
<sequence>MTDRVSRAGLAVAPVLADFVEQKLLPGLPVTAEAFWAGYAGLLRDLAPENRALLAERDDLQKRIDDWLTAHRGKDWDNAEWQSFLREIGYLLPEGPDFKVETGPSDPEISAVAGPQLVVPVMNARFALNATNARWGSLYDALYGTDALPGQAEGPGYDAARGAQAVAWAADFLDQSVPLAEGSHKDVTDYRVEGGKVVATLGDAETGLADPDWFVGFSGEGDQRSILLRQNGLHIELVFDPAHPVGKASASGLRDVVLEAALTAIQDCEDSIAAVDAEDKVAAYTNWLGLMKGDLVETFEKGGKSLTRRLNPDRSFTAPNGGTLTLPGRAVLLSRNVGHLMTTDAVLLDGQETPEGMMDAIVTVAAALHDLQKTEGPRNSRAGSVYIVKPKMHGPKEAAFADRTYARVEDILGLARGTVKLGLMDEERRTSANLRECIRALKGRIVFINTGFLDRTGDEIHTVMQGGPVLPKSEMKDAAWLPAYEAGNVDAGLATGLRGKGQIGKGMWAKPDAMAEMLATKQGHPLAGATTAWVPSPTAATLHAVHYHQVDVPARQDELAKRERASLDALMTPPLMGPRNLSAERIAREIDLNCQSILGYVVRWVDQGIGCSKVPDIDDVALMEDRATLRISAQFLANWLLHGLITEEQIDESLRRMAIAVDRQNAKDAAYVPMAPGYDGPAFKAARALIIEGTTQPSGYTEPLLHAWRRVAKAQ</sequence>
<evidence type="ECO:0000256" key="5">
    <source>
        <dbReference type="ARBA" id="ARBA00022679"/>
    </source>
</evidence>
<dbReference type="GO" id="GO:0005829">
    <property type="term" value="C:cytosol"/>
    <property type="evidence" value="ECO:0007669"/>
    <property type="project" value="TreeGrafter"/>
</dbReference>
<feature type="binding site" evidence="10">
    <location>
        <begin position="125"/>
        <end position="126"/>
    </location>
    <ligand>
        <name>acetyl-CoA</name>
        <dbReference type="ChEBI" id="CHEBI:57288"/>
    </ligand>
</feature>
<feature type="binding site" evidence="10">
    <location>
        <position position="308"/>
    </location>
    <ligand>
        <name>acetyl-CoA</name>
        <dbReference type="ChEBI" id="CHEBI:57288"/>
    </ligand>
</feature>
<comment type="subcellular location">
    <subcellularLocation>
        <location evidence="10 13">Cytoplasm</location>
    </subcellularLocation>
</comment>
<dbReference type="EMBL" id="SAUW01000001">
    <property type="protein sequence ID" value="RWR15579.1"/>
    <property type="molecule type" value="Genomic_DNA"/>
</dbReference>
<comment type="function">
    <text evidence="10">Involved in the glycolate utilization. Catalyzes the condensation and subsequent hydrolysis of acetyl-coenzyme A (acetyl-CoA) and glyoxylate to form malate and CoA.</text>
</comment>
<evidence type="ECO:0000256" key="3">
    <source>
        <dbReference type="ARBA" id="ARBA00022490"/>
    </source>
</evidence>
<dbReference type="GO" id="GO:0004474">
    <property type="term" value="F:malate synthase activity"/>
    <property type="evidence" value="ECO:0007669"/>
    <property type="project" value="UniProtKB-UniRule"/>
</dbReference>
<evidence type="ECO:0000256" key="13">
    <source>
        <dbReference type="RuleBase" id="RU003572"/>
    </source>
</evidence>
<dbReference type="InterPro" id="IPR048357">
    <property type="entry name" value="MSG_insertion"/>
</dbReference>
<feature type="domain" description="Malate synthase G alpha-beta insertion" evidence="16">
    <location>
        <begin position="157"/>
        <end position="229"/>
    </location>
</feature>
<dbReference type="Pfam" id="PF20658">
    <property type="entry name" value="MSG_insertion"/>
    <property type="match status" value="1"/>
</dbReference>
<dbReference type="GO" id="GO:0006097">
    <property type="term" value="P:glyoxylate cycle"/>
    <property type="evidence" value="ECO:0007669"/>
    <property type="project" value="UniProtKB-UniRule"/>
</dbReference>
<dbReference type="InterPro" id="IPR046363">
    <property type="entry name" value="MS_N_TIM-barrel_dom"/>
</dbReference>
<feature type="domain" description="Malate synthase C-terminal" evidence="17">
    <location>
        <begin position="585"/>
        <end position="693"/>
    </location>
</feature>
<dbReference type="NCBIfam" id="TIGR01345">
    <property type="entry name" value="malate_syn_G"/>
    <property type="match status" value="1"/>
</dbReference>
<dbReference type="GO" id="GO:0000287">
    <property type="term" value="F:magnesium ion binding"/>
    <property type="evidence" value="ECO:0007669"/>
    <property type="project" value="TreeGrafter"/>
</dbReference>
<keyword evidence="18" id="KW-0012">Acyltransferase</keyword>
<keyword evidence="2 10" id="KW-0329">Glyoxylate bypass</keyword>
<evidence type="ECO:0000259" key="14">
    <source>
        <dbReference type="Pfam" id="PF01274"/>
    </source>
</evidence>
<evidence type="ECO:0000313" key="18">
    <source>
        <dbReference type="EMBL" id="RWR15579.1"/>
    </source>
</evidence>
<dbReference type="Proteomes" id="UP000285710">
    <property type="component" value="Unassembled WGS sequence"/>
</dbReference>
<keyword evidence="4 10" id="KW-0816">Tricarboxylic acid cycle</keyword>
<evidence type="ECO:0000256" key="12">
    <source>
        <dbReference type="PIRSR" id="PIRSR601465-50"/>
    </source>
</evidence>
<evidence type="ECO:0000256" key="10">
    <source>
        <dbReference type="HAMAP-Rule" id="MF_00641"/>
    </source>
</evidence>
<name>A0A443J534_9RHOB</name>
<keyword evidence="3 10" id="KW-0963">Cytoplasm</keyword>
<dbReference type="Gene3D" id="1.20.1220.12">
    <property type="entry name" value="Malate synthase, domain III"/>
    <property type="match status" value="1"/>
</dbReference>
<evidence type="ECO:0000256" key="2">
    <source>
        <dbReference type="ARBA" id="ARBA00022435"/>
    </source>
</evidence>
<dbReference type="EC" id="2.3.3.9" evidence="10 11"/>
<feature type="binding site" evidence="10">
    <location>
        <position position="335"/>
    </location>
    <ligand>
        <name>glyoxylate</name>
        <dbReference type="ChEBI" id="CHEBI:36655"/>
    </ligand>
</feature>
<evidence type="ECO:0000256" key="8">
    <source>
        <dbReference type="ARBA" id="ARBA00023097"/>
    </source>
</evidence>
<feature type="domain" description="Malate synthase TIM barrel" evidence="14">
    <location>
        <begin position="332"/>
        <end position="566"/>
    </location>
</feature>
<comment type="cofactor">
    <cofactor evidence="1 10">
        <name>Mg(2+)</name>
        <dbReference type="ChEBI" id="CHEBI:18420"/>
    </cofactor>
</comment>
<dbReference type="InterPro" id="IPR048356">
    <property type="entry name" value="MS_N"/>
</dbReference>
<dbReference type="InterPro" id="IPR044856">
    <property type="entry name" value="Malate_synth_C_sf"/>
</dbReference>
<feature type="active site" description="Proton acceptor" evidence="10 12">
    <location>
        <position position="335"/>
    </location>
</feature>
<dbReference type="GO" id="GO:0006099">
    <property type="term" value="P:tricarboxylic acid cycle"/>
    <property type="evidence" value="ECO:0007669"/>
    <property type="project" value="UniProtKB-KW"/>
</dbReference>
<feature type="binding site" evidence="10">
    <location>
        <position position="426"/>
    </location>
    <ligand>
        <name>glyoxylate</name>
        <dbReference type="ChEBI" id="CHEBI:36655"/>
    </ligand>
</feature>
<dbReference type="NCBIfam" id="NF002825">
    <property type="entry name" value="PRK02999.1"/>
    <property type="match status" value="1"/>
</dbReference>
<evidence type="ECO:0000259" key="15">
    <source>
        <dbReference type="Pfam" id="PF20656"/>
    </source>
</evidence>
<reference evidence="18 19" key="2">
    <citation type="submission" date="2019-01" db="EMBL/GenBank/DDBJ databases">
        <authorList>
            <person name="Li Y."/>
        </authorList>
    </citation>
    <scope>NUCLEOTIDE SEQUENCE [LARGE SCALE GENOMIC DNA]</scope>
    <source>
        <strain evidence="18 19">2D-5</strain>
    </source>
</reference>
<keyword evidence="8 10" id="KW-0558">Oxidation</keyword>
<dbReference type="InterPro" id="IPR011076">
    <property type="entry name" value="Malate_synth_sf"/>
</dbReference>
<feature type="binding site" evidence="10">
    <location>
        <position position="426"/>
    </location>
    <ligand>
        <name>Mg(2+)</name>
        <dbReference type="ChEBI" id="CHEBI:18420"/>
    </ligand>
</feature>
<evidence type="ECO:0000256" key="9">
    <source>
        <dbReference type="ARBA" id="ARBA00047918"/>
    </source>
</evidence>
<dbReference type="InterPro" id="IPR048355">
    <property type="entry name" value="MS_C"/>
</dbReference>
<keyword evidence="19" id="KW-1185">Reference proteome</keyword>
<dbReference type="Pfam" id="PF20659">
    <property type="entry name" value="MS_C"/>
    <property type="match status" value="1"/>
</dbReference>
<dbReference type="Pfam" id="PF20656">
    <property type="entry name" value="MS_N"/>
    <property type="match status" value="1"/>
</dbReference>
<dbReference type="PANTHER" id="PTHR42739:SF1">
    <property type="entry name" value="MALATE SYNTHASE G"/>
    <property type="match status" value="1"/>
</dbReference>
<evidence type="ECO:0000256" key="11">
    <source>
        <dbReference type="NCBIfam" id="TIGR01345"/>
    </source>
</evidence>
<feature type="binding site" evidence="10">
    <location>
        <position position="118"/>
    </location>
    <ligand>
        <name>acetyl-CoA</name>
        <dbReference type="ChEBI" id="CHEBI:57288"/>
    </ligand>
</feature>
<dbReference type="HAMAP" id="MF_00641">
    <property type="entry name" value="Malate_synth_G"/>
    <property type="match status" value="1"/>
</dbReference>
<dbReference type="InterPro" id="IPR001465">
    <property type="entry name" value="Malate_synthase_TIM"/>
</dbReference>
<evidence type="ECO:0000256" key="7">
    <source>
        <dbReference type="ARBA" id="ARBA00022842"/>
    </source>
</evidence>
<reference evidence="18 19" key="1">
    <citation type="submission" date="2019-01" db="EMBL/GenBank/DDBJ databases">
        <title>Sinorhodobacter populi sp. nov. isolated from the symptomatic bark tissue of Populus euramericana canker.</title>
        <authorList>
            <person name="Xu G."/>
        </authorList>
    </citation>
    <scope>NUCLEOTIDE SEQUENCE [LARGE SCALE GENOMIC DNA]</scope>
    <source>
        <strain evidence="18 19">2D-5</strain>
    </source>
</reference>
<dbReference type="SUPFAM" id="SSF51645">
    <property type="entry name" value="Malate synthase G"/>
    <property type="match status" value="1"/>
</dbReference>
<feature type="active site" description="Proton donor" evidence="10 12">
    <location>
        <position position="625"/>
    </location>
</feature>
<dbReference type="UniPathway" id="UPA00703">
    <property type="reaction ID" value="UER00720"/>
</dbReference>
<dbReference type="RefSeq" id="WP_128268588.1">
    <property type="nucleotide sequence ID" value="NZ_SAUW01000001.1"/>
</dbReference>
<dbReference type="Pfam" id="PF01274">
    <property type="entry name" value="MS_TIM-barrel"/>
    <property type="match status" value="1"/>
</dbReference>
<dbReference type="AlphaFoldDB" id="A0A443J534"/>
<evidence type="ECO:0000259" key="17">
    <source>
        <dbReference type="Pfam" id="PF20659"/>
    </source>
</evidence>
<feature type="binding site" evidence="10">
    <location>
        <begin position="451"/>
        <end position="454"/>
    </location>
    <ligand>
        <name>glyoxylate</name>
        <dbReference type="ChEBI" id="CHEBI:36655"/>
    </ligand>
</feature>
<evidence type="ECO:0000256" key="4">
    <source>
        <dbReference type="ARBA" id="ARBA00022532"/>
    </source>
</evidence>
<keyword evidence="6 10" id="KW-0479">Metal-binding</keyword>
<comment type="caution">
    <text evidence="18">The sequence shown here is derived from an EMBL/GenBank/DDBJ whole genome shotgun (WGS) entry which is preliminary data.</text>
</comment>
<evidence type="ECO:0000256" key="6">
    <source>
        <dbReference type="ARBA" id="ARBA00022723"/>
    </source>
</evidence>
<evidence type="ECO:0000259" key="16">
    <source>
        <dbReference type="Pfam" id="PF20658"/>
    </source>
</evidence>
<comment type="similarity">
    <text evidence="10 13">Belongs to the malate synthase family. GlcB subfamily.</text>
</comment>
<feature type="binding site" evidence="10">
    <location>
        <position position="454"/>
    </location>
    <ligand>
        <name>Mg(2+)</name>
        <dbReference type="ChEBI" id="CHEBI:18420"/>
    </ligand>
</feature>
<feature type="domain" description="Malate synthase N-terminal" evidence="15">
    <location>
        <begin position="16"/>
        <end position="69"/>
    </location>
</feature>
<accession>A0A443J534</accession>
<gene>
    <name evidence="10" type="primary">glcB</name>
    <name evidence="18" type="ORF">D2T33_01520</name>
</gene>
<comment type="pathway">
    <text evidence="10 13">Carbohydrate metabolism; glyoxylate cycle; (S)-malate from isocitrate: step 2/2.</text>
</comment>
<dbReference type="InterPro" id="IPR006253">
    <property type="entry name" value="Malate_synthG"/>
</dbReference>
<proteinExistence type="inferred from homology"/>
<dbReference type="PANTHER" id="PTHR42739">
    <property type="entry name" value="MALATE SYNTHASE G"/>
    <property type="match status" value="1"/>
</dbReference>
<feature type="modified residue" description="Cysteine sulfenic acid (-SOH)" evidence="10">
    <location>
        <position position="611"/>
    </location>
</feature>
<dbReference type="Gene3D" id="3.20.20.360">
    <property type="entry name" value="Malate synthase, domain 3"/>
    <property type="match status" value="2"/>
</dbReference>
<keyword evidence="7 10" id="KW-0460">Magnesium</keyword>
<feature type="binding site" evidence="10">
    <location>
        <position position="535"/>
    </location>
    <ligand>
        <name>acetyl-CoA</name>
        <dbReference type="ChEBI" id="CHEBI:57288"/>
    </ligand>
</feature>
<organism evidence="18 19">
    <name type="scientific">Paenirhodobacter populi</name>
    <dbReference type="NCBI Taxonomy" id="2306993"/>
    <lineage>
        <taxon>Bacteria</taxon>
        <taxon>Pseudomonadati</taxon>
        <taxon>Pseudomonadota</taxon>
        <taxon>Alphaproteobacteria</taxon>
        <taxon>Rhodobacterales</taxon>
        <taxon>Rhodobacter group</taxon>
        <taxon>Paenirhodobacter</taxon>
    </lineage>
</organism>
<protein>
    <recommendedName>
        <fullName evidence="10 11">Malate synthase G</fullName>
        <ecNumber evidence="10 11">2.3.3.9</ecNumber>
    </recommendedName>
</protein>
<comment type="catalytic activity">
    <reaction evidence="9 10 13">
        <text>glyoxylate + acetyl-CoA + H2O = (S)-malate + CoA + H(+)</text>
        <dbReference type="Rhea" id="RHEA:18181"/>
        <dbReference type="ChEBI" id="CHEBI:15377"/>
        <dbReference type="ChEBI" id="CHEBI:15378"/>
        <dbReference type="ChEBI" id="CHEBI:15589"/>
        <dbReference type="ChEBI" id="CHEBI:36655"/>
        <dbReference type="ChEBI" id="CHEBI:57287"/>
        <dbReference type="ChEBI" id="CHEBI:57288"/>
        <dbReference type="EC" id="2.3.3.9"/>
    </reaction>
</comment>
<keyword evidence="5 10" id="KW-0808">Transferase</keyword>
<comment type="caution">
    <text evidence="10">Lacks conserved residue(s) required for the propagation of feature annotation.</text>
</comment>
<comment type="subunit">
    <text evidence="10">Monomer.</text>
</comment>